<dbReference type="RefSeq" id="XP_003287445.1">
    <property type="nucleotide sequence ID" value="XM_003287397.1"/>
</dbReference>
<evidence type="ECO:0008006" key="5">
    <source>
        <dbReference type="Google" id="ProtNLM"/>
    </source>
</evidence>
<sequence length="465" mass="53669">MGKDIKKGGKPRHDPLGKQIRDSETAHLKPKNRVGRLKGKKGLEDTDTGFDETEKVIPQALSSKILSAIKEQATEVEAEEREKQKGDQLLTFEQERIQNKLFNFNDFVDDEEEEALDGKKKFNDNQEFDEEDGFEQLSDTESQFGMGGEVEIDEEDERVLQMFMGGEQQQFQTRFTLGDIIEQKLREQETRETTDQNKLNPKAIDVYTKVGKYLETYTSGKVPRAFRILPNFINWEDLLYLTRPDKWTPHAIRVATKLFCMGTNTKITQRFLSIVVLPRVRDNIAEYKKLNVHLYMALKKSLYRPAAFYKAILLPLAESGDCTLLEAKIIGSIICKVSIPVLHSSVALMKLSQLVDYNGATSMFIRILCDKKYALPYRVVDSLIEHFVGFEEETRELPVLWHRALLSLVQRYKTDITRDQKEQLKILLRKHTHHIITHEIRRELFSSNSRGGVLPSFDDTSSMME</sequence>
<dbReference type="OrthoDB" id="2192561at2759"/>
<dbReference type="FunCoup" id="F0ZJ55">
    <property type="interactions" value="431"/>
</dbReference>
<feature type="compositionally biased region" description="Basic and acidic residues" evidence="2">
    <location>
        <begin position="1"/>
        <end position="27"/>
    </location>
</feature>
<name>F0ZJ55_DICPU</name>
<dbReference type="PANTHER" id="PTHR12821:SF0">
    <property type="entry name" value="BYSTIN"/>
    <property type="match status" value="1"/>
</dbReference>
<dbReference type="InterPro" id="IPR007955">
    <property type="entry name" value="Bystin"/>
</dbReference>
<proteinExistence type="inferred from homology"/>
<accession>F0ZJ55</accession>
<dbReference type="STRING" id="5786.F0ZJ55"/>
<evidence type="ECO:0000256" key="1">
    <source>
        <dbReference type="ARBA" id="ARBA00007114"/>
    </source>
</evidence>
<dbReference type="GO" id="GO:0030688">
    <property type="term" value="C:preribosome, small subunit precursor"/>
    <property type="evidence" value="ECO:0000318"/>
    <property type="project" value="GO_Central"/>
</dbReference>
<dbReference type="GeneID" id="10500340"/>
<keyword evidence="4" id="KW-1185">Reference proteome</keyword>
<gene>
    <name evidence="3" type="ORF">DICPUDRAFT_151558</name>
</gene>
<dbReference type="GO" id="GO:0005737">
    <property type="term" value="C:cytoplasm"/>
    <property type="evidence" value="ECO:0000318"/>
    <property type="project" value="GO_Central"/>
</dbReference>
<dbReference type="AlphaFoldDB" id="F0ZJ55"/>
<reference evidence="4" key="1">
    <citation type="journal article" date="2011" name="Genome Biol.">
        <title>Comparative genomics of the social amoebae Dictyostelium discoideum and Dictyostelium purpureum.</title>
        <authorList>
            <consortium name="US DOE Joint Genome Institute (JGI-PGF)"/>
            <person name="Sucgang R."/>
            <person name="Kuo A."/>
            <person name="Tian X."/>
            <person name="Salerno W."/>
            <person name="Parikh A."/>
            <person name="Feasley C.L."/>
            <person name="Dalin E."/>
            <person name="Tu H."/>
            <person name="Huang E."/>
            <person name="Barry K."/>
            <person name="Lindquist E."/>
            <person name="Shapiro H."/>
            <person name="Bruce D."/>
            <person name="Schmutz J."/>
            <person name="Salamov A."/>
            <person name="Fey P."/>
            <person name="Gaudet P."/>
            <person name="Anjard C."/>
            <person name="Babu M.M."/>
            <person name="Basu S."/>
            <person name="Bushmanova Y."/>
            <person name="van der Wel H."/>
            <person name="Katoh-Kurasawa M."/>
            <person name="Dinh C."/>
            <person name="Coutinho P.M."/>
            <person name="Saito T."/>
            <person name="Elias M."/>
            <person name="Schaap P."/>
            <person name="Kay R.R."/>
            <person name="Henrissat B."/>
            <person name="Eichinger L."/>
            <person name="Rivero F."/>
            <person name="Putnam N.H."/>
            <person name="West C.M."/>
            <person name="Loomis W.F."/>
            <person name="Chisholm R.L."/>
            <person name="Shaulsky G."/>
            <person name="Strassmann J.E."/>
            <person name="Queller D.C."/>
            <person name="Kuspa A."/>
            <person name="Grigoriev I.V."/>
        </authorList>
    </citation>
    <scope>NUCLEOTIDE SEQUENCE [LARGE SCALE GENOMIC DNA]</scope>
    <source>
        <strain evidence="4">QSDP1</strain>
    </source>
</reference>
<protein>
    <recommendedName>
        <fullName evidence="5">Bystin</fullName>
    </recommendedName>
</protein>
<evidence type="ECO:0000313" key="4">
    <source>
        <dbReference type="Proteomes" id="UP000001064"/>
    </source>
</evidence>
<feature type="compositionally biased region" description="Basic residues" evidence="2">
    <location>
        <begin position="28"/>
        <end position="40"/>
    </location>
</feature>
<dbReference type="Pfam" id="PF05291">
    <property type="entry name" value="Bystin"/>
    <property type="match status" value="1"/>
</dbReference>
<dbReference type="PANTHER" id="PTHR12821">
    <property type="entry name" value="BYSTIN"/>
    <property type="match status" value="1"/>
</dbReference>
<evidence type="ECO:0000256" key="2">
    <source>
        <dbReference type="SAM" id="MobiDB-lite"/>
    </source>
</evidence>
<dbReference type="OMA" id="TKLPVIW"/>
<dbReference type="eggNOG" id="KOG3871">
    <property type="taxonomic scope" value="Eukaryota"/>
</dbReference>
<dbReference type="GO" id="GO:0030515">
    <property type="term" value="F:snoRNA binding"/>
    <property type="evidence" value="ECO:0000318"/>
    <property type="project" value="GO_Central"/>
</dbReference>
<dbReference type="KEGG" id="dpp:DICPUDRAFT_151558"/>
<feature type="region of interest" description="Disordered" evidence="2">
    <location>
        <begin position="1"/>
        <end position="50"/>
    </location>
</feature>
<dbReference type="Proteomes" id="UP000001064">
    <property type="component" value="Unassembled WGS sequence"/>
</dbReference>
<dbReference type="EMBL" id="GL871040">
    <property type="protein sequence ID" value="EGC36007.1"/>
    <property type="molecule type" value="Genomic_DNA"/>
</dbReference>
<dbReference type="VEuPathDB" id="AmoebaDB:DICPUDRAFT_151558"/>
<organism evidence="3 4">
    <name type="scientific">Dictyostelium purpureum</name>
    <name type="common">Slime mold</name>
    <dbReference type="NCBI Taxonomy" id="5786"/>
    <lineage>
        <taxon>Eukaryota</taxon>
        <taxon>Amoebozoa</taxon>
        <taxon>Evosea</taxon>
        <taxon>Eumycetozoa</taxon>
        <taxon>Dictyostelia</taxon>
        <taxon>Dictyosteliales</taxon>
        <taxon>Dictyosteliaceae</taxon>
        <taxon>Dictyostelium</taxon>
    </lineage>
</organism>
<dbReference type="GO" id="GO:0005730">
    <property type="term" value="C:nucleolus"/>
    <property type="evidence" value="ECO:0000318"/>
    <property type="project" value="GO_Central"/>
</dbReference>
<comment type="similarity">
    <text evidence="1">Belongs to the bystin family.</text>
</comment>
<dbReference type="InParanoid" id="F0ZJ55"/>
<evidence type="ECO:0000313" key="3">
    <source>
        <dbReference type="EMBL" id="EGC36007.1"/>
    </source>
</evidence>
<dbReference type="GO" id="GO:0006364">
    <property type="term" value="P:rRNA processing"/>
    <property type="evidence" value="ECO:0000318"/>
    <property type="project" value="GO_Central"/>
</dbReference>